<reference evidence="10 11" key="1">
    <citation type="submission" date="2016-07" db="EMBL/GenBank/DDBJ databases">
        <title>Pervasive Adenine N6-methylation of Active Genes in Fungi.</title>
        <authorList>
            <consortium name="DOE Joint Genome Institute"/>
            <person name="Mondo S.J."/>
            <person name="Dannebaum R.O."/>
            <person name="Kuo R.C."/>
            <person name="Labutti K."/>
            <person name="Haridas S."/>
            <person name="Kuo A."/>
            <person name="Salamov A."/>
            <person name="Ahrendt S.R."/>
            <person name="Lipzen A."/>
            <person name="Sullivan W."/>
            <person name="Andreopoulos W.B."/>
            <person name="Clum A."/>
            <person name="Lindquist E."/>
            <person name="Daum C."/>
            <person name="Ramamoorthy G.K."/>
            <person name="Gryganskyi A."/>
            <person name="Culley D."/>
            <person name="Magnuson J.K."/>
            <person name="James T.Y."/>
            <person name="O'Malley M.A."/>
            <person name="Stajich J.E."/>
            <person name="Spatafora J.W."/>
            <person name="Visel A."/>
            <person name="Grigoriev I.V."/>
        </authorList>
    </citation>
    <scope>NUCLEOTIDE SEQUENCE [LARGE SCALE GENOMIC DNA]</scope>
    <source>
        <strain evidence="10 11">JEL800</strain>
    </source>
</reference>
<feature type="region of interest" description="Disordered" evidence="8">
    <location>
        <begin position="991"/>
        <end position="1029"/>
    </location>
</feature>
<feature type="compositionally biased region" description="Polar residues" evidence="8">
    <location>
        <begin position="474"/>
        <end position="483"/>
    </location>
</feature>
<evidence type="ECO:0000256" key="5">
    <source>
        <dbReference type="ARBA" id="ARBA00023125"/>
    </source>
</evidence>
<keyword evidence="5" id="KW-0238">DNA-binding</keyword>
<proteinExistence type="predicted"/>
<feature type="region of interest" description="Disordered" evidence="8">
    <location>
        <begin position="212"/>
        <end position="236"/>
    </location>
</feature>
<organism evidence="10 11">
    <name type="scientific">Rhizoclosmatium globosum</name>
    <dbReference type="NCBI Taxonomy" id="329046"/>
    <lineage>
        <taxon>Eukaryota</taxon>
        <taxon>Fungi</taxon>
        <taxon>Fungi incertae sedis</taxon>
        <taxon>Chytridiomycota</taxon>
        <taxon>Chytridiomycota incertae sedis</taxon>
        <taxon>Chytridiomycetes</taxon>
        <taxon>Chytridiales</taxon>
        <taxon>Chytriomycetaceae</taxon>
        <taxon>Rhizoclosmatium</taxon>
    </lineage>
</organism>
<dbReference type="PROSITE" id="PS50048">
    <property type="entry name" value="ZN2_CY6_FUNGAL_2"/>
    <property type="match status" value="1"/>
</dbReference>
<dbReference type="PANTHER" id="PTHR31313:SF81">
    <property type="entry name" value="TY1 ENHANCER ACTIVATOR"/>
    <property type="match status" value="1"/>
</dbReference>
<feature type="region of interest" description="Disordered" evidence="8">
    <location>
        <begin position="470"/>
        <end position="490"/>
    </location>
</feature>
<evidence type="ECO:0000256" key="8">
    <source>
        <dbReference type="SAM" id="MobiDB-lite"/>
    </source>
</evidence>
<keyword evidence="3" id="KW-0862">Zinc</keyword>
<name>A0A1Y2C8R8_9FUNG</name>
<keyword evidence="4" id="KW-0805">Transcription regulation</keyword>
<evidence type="ECO:0000256" key="4">
    <source>
        <dbReference type="ARBA" id="ARBA00023015"/>
    </source>
</evidence>
<feature type="domain" description="Zn(2)-C6 fungal-type" evidence="9">
    <location>
        <begin position="120"/>
        <end position="149"/>
    </location>
</feature>
<keyword evidence="6" id="KW-0804">Transcription</keyword>
<dbReference type="InterPro" id="IPR036864">
    <property type="entry name" value="Zn2-C6_fun-type_DNA-bd_sf"/>
</dbReference>
<comment type="subcellular location">
    <subcellularLocation>
        <location evidence="1">Nucleus</location>
    </subcellularLocation>
</comment>
<dbReference type="InterPro" id="IPR007219">
    <property type="entry name" value="XnlR_reg_dom"/>
</dbReference>
<dbReference type="SMART" id="SM00066">
    <property type="entry name" value="GAL4"/>
    <property type="match status" value="1"/>
</dbReference>
<dbReference type="AlphaFoldDB" id="A0A1Y2C8R8"/>
<dbReference type="Pfam" id="PF00172">
    <property type="entry name" value="Zn_clus"/>
    <property type="match status" value="1"/>
</dbReference>
<keyword evidence="2" id="KW-0479">Metal-binding</keyword>
<evidence type="ECO:0000256" key="2">
    <source>
        <dbReference type="ARBA" id="ARBA00022723"/>
    </source>
</evidence>
<dbReference type="GO" id="GO:0003677">
    <property type="term" value="F:DNA binding"/>
    <property type="evidence" value="ECO:0007669"/>
    <property type="project" value="UniProtKB-KW"/>
</dbReference>
<dbReference type="GO" id="GO:0008270">
    <property type="term" value="F:zinc ion binding"/>
    <property type="evidence" value="ECO:0007669"/>
    <property type="project" value="InterPro"/>
</dbReference>
<dbReference type="OrthoDB" id="2142823at2759"/>
<keyword evidence="7" id="KW-0539">Nucleus</keyword>
<gene>
    <name evidence="10" type="ORF">BCR33DRAFT_717632</name>
</gene>
<evidence type="ECO:0000256" key="6">
    <source>
        <dbReference type="ARBA" id="ARBA00023163"/>
    </source>
</evidence>
<evidence type="ECO:0000313" key="10">
    <source>
        <dbReference type="EMBL" id="ORY43418.1"/>
    </source>
</evidence>
<dbReference type="Gene3D" id="4.10.240.10">
    <property type="entry name" value="Zn(2)-C6 fungal-type DNA-binding domain"/>
    <property type="match status" value="1"/>
</dbReference>
<dbReference type="PANTHER" id="PTHR31313">
    <property type="entry name" value="TY1 ENHANCER ACTIVATOR"/>
    <property type="match status" value="1"/>
</dbReference>
<dbReference type="GO" id="GO:0006351">
    <property type="term" value="P:DNA-templated transcription"/>
    <property type="evidence" value="ECO:0007669"/>
    <property type="project" value="InterPro"/>
</dbReference>
<dbReference type="SMART" id="SM00906">
    <property type="entry name" value="Fungal_trans"/>
    <property type="match status" value="1"/>
</dbReference>
<dbReference type="GO" id="GO:0005634">
    <property type="term" value="C:nucleus"/>
    <property type="evidence" value="ECO:0007669"/>
    <property type="project" value="UniProtKB-SubCell"/>
</dbReference>
<dbReference type="CDD" id="cd12148">
    <property type="entry name" value="fungal_TF_MHR"/>
    <property type="match status" value="1"/>
</dbReference>
<feature type="region of interest" description="Disordered" evidence="8">
    <location>
        <begin position="335"/>
        <end position="361"/>
    </location>
</feature>
<feature type="compositionally biased region" description="Polar residues" evidence="8">
    <location>
        <begin position="1005"/>
        <end position="1014"/>
    </location>
</feature>
<feature type="compositionally biased region" description="Basic and acidic residues" evidence="8">
    <location>
        <begin position="335"/>
        <end position="344"/>
    </location>
</feature>
<dbReference type="PROSITE" id="PS00463">
    <property type="entry name" value="ZN2_CY6_FUNGAL_1"/>
    <property type="match status" value="1"/>
</dbReference>
<dbReference type="Pfam" id="PF04082">
    <property type="entry name" value="Fungal_trans"/>
    <property type="match status" value="1"/>
</dbReference>
<dbReference type="EMBL" id="MCGO01000025">
    <property type="protein sequence ID" value="ORY43418.1"/>
    <property type="molecule type" value="Genomic_DNA"/>
</dbReference>
<feature type="region of interest" description="Disordered" evidence="8">
    <location>
        <begin position="158"/>
        <end position="186"/>
    </location>
</feature>
<feature type="region of interest" description="Disordered" evidence="8">
    <location>
        <begin position="1"/>
        <end position="30"/>
    </location>
</feature>
<dbReference type="InterPro" id="IPR001138">
    <property type="entry name" value="Zn2Cys6_DnaBD"/>
</dbReference>
<dbReference type="SUPFAM" id="SSF57701">
    <property type="entry name" value="Zn2/Cys6 DNA-binding domain"/>
    <property type="match status" value="1"/>
</dbReference>
<dbReference type="Proteomes" id="UP000193642">
    <property type="component" value="Unassembled WGS sequence"/>
</dbReference>
<dbReference type="CDD" id="cd00067">
    <property type="entry name" value="GAL4"/>
    <property type="match status" value="1"/>
</dbReference>
<evidence type="ECO:0000256" key="3">
    <source>
        <dbReference type="ARBA" id="ARBA00022833"/>
    </source>
</evidence>
<dbReference type="InterPro" id="IPR051615">
    <property type="entry name" value="Transcr_Regulatory_Elem"/>
</dbReference>
<evidence type="ECO:0000256" key="1">
    <source>
        <dbReference type="ARBA" id="ARBA00004123"/>
    </source>
</evidence>
<sequence length="1029" mass="113108">MYASSGTMSPKRRRMDTYETSQGSGSGSANGWGFPTSAFSFAAASEASEFGGADFDDDDIDDESAKSAAALNPGILGSATMNGAGFASTPSVSVSASASASAASLNGGGSGSQRKRISRACDPCRRKRAKCSGEAPCSLCVNKPHLCVYAPLVRSKKEADQGGDDHMQQQQQQQQPSHTSGGGMSRLDHIENRLASMERMLNRMLPLLEQSVSNASSSQQPQFQPQSRLPLPSHSQNTTFVSQPNSFNGTAPHRNQSTSNLSAALNEHKPPLNAADGNNSSLYKTGGFLINTEETAMTFWGSTSALGGTSNNAHLYKAIPRFINGILMVHIPARTHEEEQRESAKNTPSGSVGSGSYGSDRFSTSLEDRLNATKDKVGSINSLVSDTMEMQDLIPLPDELIDHLLKNYWEQFHPQFPLLDKQWFDVQLQKLRTLQLFSVERHWRFMLLLTSLIALMVNFTPSLSDWQTKDHNSMTDTDSSPHTPESARRDDGLNHETILKHLLEKYKKIFFDHYEIADVVMIQSLLFMVLMGGCARGARFTGTWGYMGIAVRMAQELGLHRSIKELGVQHRTFDRESIAIRNRTWHCCMIMETYTCIWTGRPLAVQESDWDAEYPDGDSPEMVTFRHHIDLAIIIRKILRFANRAQPTDVELFASRVHARLEEWWNALDDDWRALQFTDRWNSKALMALMFHSATILFHRITYCRIDQPACLASAKAITTLVSRFQHPPNPNECIVLFPSFTYCAMMACTVHISQMLASSTNGDARRFVDAVNSLQIIMNMFDVLRSVFIVAERCWKTVLDFLTAKGIKLDELMKAAKKSAEGMNGAGEDGGDGTAETPKVAGQQMTPLTKGVDSMEISWSQSFMDASASKGATLTNPQRIQLQQLGASSAMAANNPTGGMSGSEMGLWDGLSLFDLAGLGGLGGLMDADYSMFQQALPSQPQFQNQFIQQQQQRQSISQQSTLSQQAVVATPATPLQQLADISASMSFQQSISPAQISPPSVRRPTNVTSSSPPKALGGARLGFQWQK</sequence>
<evidence type="ECO:0000313" key="11">
    <source>
        <dbReference type="Proteomes" id="UP000193642"/>
    </source>
</evidence>
<evidence type="ECO:0000256" key="7">
    <source>
        <dbReference type="ARBA" id="ARBA00023242"/>
    </source>
</evidence>
<dbReference type="GO" id="GO:0000981">
    <property type="term" value="F:DNA-binding transcription factor activity, RNA polymerase II-specific"/>
    <property type="evidence" value="ECO:0007669"/>
    <property type="project" value="InterPro"/>
</dbReference>
<protein>
    <recommendedName>
        <fullName evidence="9">Zn(2)-C6 fungal-type domain-containing protein</fullName>
    </recommendedName>
</protein>
<accession>A0A1Y2C8R8</accession>
<dbReference type="STRING" id="329046.A0A1Y2C8R8"/>
<feature type="compositionally biased region" description="Low complexity" evidence="8">
    <location>
        <begin position="991"/>
        <end position="1002"/>
    </location>
</feature>
<feature type="compositionally biased region" description="Low complexity" evidence="8">
    <location>
        <begin position="216"/>
        <end position="233"/>
    </location>
</feature>
<evidence type="ECO:0000259" key="9">
    <source>
        <dbReference type="PROSITE" id="PS50048"/>
    </source>
</evidence>
<feature type="compositionally biased region" description="Basic and acidic residues" evidence="8">
    <location>
        <begin position="158"/>
        <end position="167"/>
    </location>
</feature>
<keyword evidence="11" id="KW-1185">Reference proteome</keyword>
<comment type="caution">
    <text evidence="10">The sequence shown here is derived from an EMBL/GenBank/DDBJ whole genome shotgun (WGS) entry which is preliminary data.</text>
</comment>